<reference evidence="1" key="1">
    <citation type="journal article" date="2020" name="Stud. Mycol.">
        <title>101 Dothideomycetes genomes: a test case for predicting lifestyles and emergence of pathogens.</title>
        <authorList>
            <person name="Haridas S."/>
            <person name="Albert R."/>
            <person name="Binder M."/>
            <person name="Bloem J."/>
            <person name="Labutti K."/>
            <person name="Salamov A."/>
            <person name="Andreopoulos B."/>
            <person name="Baker S."/>
            <person name="Barry K."/>
            <person name="Bills G."/>
            <person name="Bluhm B."/>
            <person name="Cannon C."/>
            <person name="Castanera R."/>
            <person name="Culley D."/>
            <person name="Daum C."/>
            <person name="Ezra D."/>
            <person name="Gonzalez J."/>
            <person name="Henrissat B."/>
            <person name="Kuo A."/>
            <person name="Liang C."/>
            <person name="Lipzen A."/>
            <person name="Lutzoni F."/>
            <person name="Magnuson J."/>
            <person name="Mondo S."/>
            <person name="Nolan M."/>
            <person name="Ohm R."/>
            <person name="Pangilinan J."/>
            <person name="Park H.-J."/>
            <person name="Ramirez L."/>
            <person name="Alfaro M."/>
            <person name="Sun H."/>
            <person name="Tritt A."/>
            <person name="Yoshinaga Y."/>
            <person name="Zwiers L.-H."/>
            <person name="Turgeon B."/>
            <person name="Goodwin S."/>
            <person name="Spatafora J."/>
            <person name="Crous P."/>
            <person name="Grigoriev I."/>
        </authorList>
    </citation>
    <scope>NUCLEOTIDE SEQUENCE</scope>
    <source>
        <strain evidence="1">CBS 122367</strain>
    </source>
</reference>
<dbReference type="EMBL" id="MU005592">
    <property type="protein sequence ID" value="KAF2681223.1"/>
    <property type="molecule type" value="Genomic_DNA"/>
</dbReference>
<evidence type="ECO:0008006" key="3">
    <source>
        <dbReference type="Google" id="ProtNLM"/>
    </source>
</evidence>
<gene>
    <name evidence="1" type="ORF">K458DRAFT_406586</name>
</gene>
<dbReference type="AlphaFoldDB" id="A0A6G1ITE5"/>
<sequence length="201" mass="23219">MARAAAFCLENLGAAEDGDTNTPRSCVVVHLEPYSHFYHDSCIRAWFTSTRPERGTCPNCRKALFIPDRLTAQQIASMFEEERSPSTNRLPYGPHRELGPDEVLVDWTTYNMDHIIIRRLREERAGAYGRRRRTSFINVCRMTVTELIAAADTPLRNAFDAHHDDYLPLQCAHRMILWLTSTHPRVHRELGVDDLHHQMHV</sequence>
<organism evidence="1 2">
    <name type="scientific">Lentithecium fluviatile CBS 122367</name>
    <dbReference type="NCBI Taxonomy" id="1168545"/>
    <lineage>
        <taxon>Eukaryota</taxon>
        <taxon>Fungi</taxon>
        <taxon>Dikarya</taxon>
        <taxon>Ascomycota</taxon>
        <taxon>Pezizomycotina</taxon>
        <taxon>Dothideomycetes</taxon>
        <taxon>Pleosporomycetidae</taxon>
        <taxon>Pleosporales</taxon>
        <taxon>Massarineae</taxon>
        <taxon>Lentitheciaceae</taxon>
        <taxon>Lentithecium</taxon>
    </lineage>
</organism>
<dbReference type="SUPFAM" id="SSF57850">
    <property type="entry name" value="RING/U-box"/>
    <property type="match status" value="1"/>
</dbReference>
<evidence type="ECO:0000313" key="1">
    <source>
        <dbReference type="EMBL" id="KAF2681223.1"/>
    </source>
</evidence>
<dbReference type="Gene3D" id="3.30.40.10">
    <property type="entry name" value="Zinc/RING finger domain, C3HC4 (zinc finger)"/>
    <property type="match status" value="1"/>
</dbReference>
<dbReference type="OrthoDB" id="8062037at2759"/>
<keyword evidence="2" id="KW-1185">Reference proteome</keyword>
<dbReference type="Proteomes" id="UP000799291">
    <property type="component" value="Unassembled WGS sequence"/>
</dbReference>
<protein>
    <recommendedName>
        <fullName evidence="3">RING-type domain-containing protein</fullName>
    </recommendedName>
</protein>
<name>A0A6G1ITE5_9PLEO</name>
<evidence type="ECO:0000313" key="2">
    <source>
        <dbReference type="Proteomes" id="UP000799291"/>
    </source>
</evidence>
<proteinExistence type="predicted"/>
<accession>A0A6G1ITE5</accession>
<dbReference type="InterPro" id="IPR013083">
    <property type="entry name" value="Znf_RING/FYVE/PHD"/>
</dbReference>